<dbReference type="InterPro" id="IPR036071">
    <property type="entry name" value="AMMECR1_dom_sf"/>
</dbReference>
<keyword evidence="3" id="KW-1185">Reference proteome</keyword>
<protein>
    <submittedName>
        <fullName evidence="2">DEKNAAC101419</fullName>
    </submittedName>
</protein>
<organism evidence="2 3">
    <name type="scientific">Brettanomyces naardenensis</name>
    <name type="common">Yeast</name>
    <dbReference type="NCBI Taxonomy" id="13370"/>
    <lineage>
        <taxon>Eukaryota</taxon>
        <taxon>Fungi</taxon>
        <taxon>Dikarya</taxon>
        <taxon>Ascomycota</taxon>
        <taxon>Saccharomycotina</taxon>
        <taxon>Pichiomycetes</taxon>
        <taxon>Pichiales</taxon>
        <taxon>Pichiaceae</taxon>
        <taxon>Brettanomyces</taxon>
    </lineage>
</organism>
<dbReference type="PANTHER" id="PTHR13016:SF0">
    <property type="entry name" value="AMME SYNDROME CANDIDATE GENE 1 PROTEIN"/>
    <property type="match status" value="1"/>
</dbReference>
<dbReference type="InterPro" id="IPR002733">
    <property type="entry name" value="AMMECR1_domain"/>
</dbReference>
<dbReference type="InterPro" id="IPR027485">
    <property type="entry name" value="AMMECR1_N"/>
</dbReference>
<dbReference type="SUPFAM" id="SSF143447">
    <property type="entry name" value="AMMECR1-like"/>
    <property type="match status" value="1"/>
</dbReference>
<dbReference type="EMBL" id="CAACVR010000005">
    <property type="protein sequence ID" value="VEU20546.1"/>
    <property type="molecule type" value="Genomic_DNA"/>
</dbReference>
<gene>
    <name evidence="2" type="ORF">BRENAR_LOCUS1281</name>
</gene>
<dbReference type="Gene3D" id="3.30.1490.150">
    <property type="entry name" value="Hypothetical protein ph0010, domain 2"/>
    <property type="match status" value="1"/>
</dbReference>
<evidence type="ECO:0000313" key="2">
    <source>
        <dbReference type="EMBL" id="VEU20546.1"/>
    </source>
</evidence>
<dbReference type="OrthoDB" id="24630at2759"/>
<dbReference type="InParanoid" id="A0A448YI21"/>
<evidence type="ECO:0000313" key="3">
    <source>
        <dbReference type="Proteomes" id="UP000290900"/>
    </source>
</evidence>
<dbReference type="PANTHER" id="PTHR13016">
    <property type="entry name" value="AMMECR1 HOMOLOG"/>
    <property type="match status" value="1"/>
</dbReference>
<dbReference type="AlphaFoldDB" id="A0A448YI21"/>
<dbReference type="FunCoup" id="A0A448YI21">
    <property type="interactions" value="1094"/>
</dbReference>
<evidence type="ECO:0000259" key="1">
    <source>
        <dbReference type="PROSITE" id="PS51112"/>
    </source>
</evidence>
<feature type="domain" description="AMMECR1" evidence="1">
    <location>
        <begin position="3"/>
        <end position="197"/>
    </location>
</feature>
<dbReference type="InterPro" id="IPR023473">
    <property type="entry name" value="AMMECR1"/>
</dbReference>
<dbReference type="PROSITE" id="PS51112">
    <property type="entry name" value="AMMECR1"/>
    <property type="match status" value="1"/>
</dbReference>
<proteinExistence type="predicted"/>
<dbReference type="Pfam" id="PF01871">
    <property type="entry name" value="AMMECR1"/>
    <property type="match status" value="1"/>
</dbReference>
<name>A0A448YI21_BRENA</name>
<dbReference type="Proteomes" id="UP000290900">
    <property type="component" value="Unassembled WGS sequence"/>
</dbReference>
<dbReference type="NCBIfam" id="TIGR00296">
    <property type="entry name" value="TIGR00296 family protein"/>
    <property type="match status" value="1"/>
</dbReference>
<accession>A0A448YI21</accession>
<reference evidence="2 3" key="1">
    <citation type="submission" date="2018-12" db="EMBL/GenBank/DDBJ databases">
        <authorList>
            <person name="Tiukova I."/>
            <person name="Dainat J."/>
        </authorList>
    </citation>
    <scope>NUCLEOTIDE SEQUENCE [LARGE SCALE GENOMIC DNA]</scope>
</reference>
<dbReference type="Gene3D" id="3.30.700.20">
    <property type="entry name" value="Hypothetical protein ph0010, domain 1"/>
    <property type="match status" value="1"/>
</dbReference>
<dbReference type="STRING" id="13370.A0A448YI21"/>
<sequence length="201" mass="22964">MPTAVETYAALAFDTLYSKLTKSPPIPFSKLRQIVEHTDEIPSNERFPLFVTWNILRHGNKELRGCIGNFGNLKLPEGVKEYALIAALEDTRFDPIKAAELPKLSCSVTLLKNFERVDDIYDWKVGKHGIRILINGRSTATFLPDVAVEQGWSKEQTLQALVQKAGYYEDYKDMDIQLTRYQGIKDSLDYGEYLEIRERAS</sequence>